<proteinExistence type="inferred from homology"/>
<keyword evidence="9" id="KW-0853">WD repeat</keyword>
<feature type="compositionally biased region" description="Basic and acidic residues" evidence="10">
    <location>
        <begin position="760"/>
        <end position="770"/>
    </location>
</feature>
<feature type="compositionally biased region" description="Basic and acidic residues" evidence="10">
    <location>
        <begin position="719"/>
        <end position="743"/>
    </location>
</feature>
<keyword evidence="3" id="KW-0723">Serine/threonine-protein kinase</keyword>
<dbReference type="SUPFAM" id="SSF56112">
    <property type="entry name" value="Protein kinase-like (PK-like)"/>
    <property type="match status" value="1"/>
</dbReference>
<dbReference type="PROSITE" id="PS50082">
    <property type="entry name" value="WD_REPEATS_2"/>
    <property type="match status" value="2"/>
</dbReference>
<evidence type="ECO:0000256" key="3">
    <source>
        <dbReference type="ARBA" id="ARBA00022527"/>
    </source>
</evidence>
<accession>A0A8H5GRW5</accession>
<dbReference type="PROSITE" id="PS50294">
    <property type="entry name" value="WD_REPEATS_REGION"/>
    <property type="match status" value="1"/>
</dbReference>
<feature type="repeat" description="WD" evidence="9">
    <location>
        <begin position="98"/>
        <end position="139"/>
    </location>
</feature>
<feature type="repeat" description="WD" evidence="9">
    <location>
        <begin position="47"/>
        <end position="88"/>
    </location>
</feature>
<evidence type="ECO:0000256" key="7">
    <source>
        <dbReference type="ARBA" id="ARBA00022840"/>
    </source>
</evidence>
<evidence type="ECO:0000256" key="8">
    <source>
        <dbReference type="ARBA" id="ARBA00049280"/>
    </source>
</evidence>
<feature type="region of interest" description="Disordered" evidence="10">
    <location>
        <begin position="1173"/>
        <end position="1193"/>
    </location>
</feature>
<keyword evidence="13" id="KW-1185">Reference proteome</keyword>
<gene>
    <name evidence="12" type="ORF">D9758_001012</name>
</gene>
<dbReference type="Gene3D" id="1.10.510.10">
    <property type="entry name" value="Transferase(Phosphotransferase) domain 1"/>
    <property type="match status" value="1"/>
</dbReference>
<dbReference type="GO" id="GO:0008353">
    <property type="term" value="F:RNA polymerase II CTD heptapeptide repeat kinase activity"/>
    <property type="evidence" value="ECO:0007669"/>
    <property type="project" value="UniProtKB-EC"/>
</dbReference>
<keyword evidence="6" id="KW-0418">Kinase</keyword>
<keyword evidence="7" id="KW-0067">ATP-binding</keyword>
<dbReference type="Pfam" id="PF00069">
    <property type="entry name" value="Pkinase"/>
    <property type="match status" value="1"/>
</dbReference>
<feature type="compositionally biased region" description="Basic residues" evidence="10">
    <location>
        <begin position="809"/>
        <end position="835"/>
    </location>
</feature>
<dbReference type="InterPro" id="IPR000719">
    <property type="entry name" value="Prot_kinase_dom"/>
</dbReference>
<dbReference type="InterPro" id="IPR050108">
    <property type="entry name" value="CDK"/>
</dbReference>
<dbReference type="InterPro" id="IPR001680">
    <property type="entry name" value="WD40_rpt"/>
</dbReference>
<evidence type="ECO:0000256" key="4">
    <source>
        <dbReference type="ARBA" id="ARBA00022679"/>
    </source>
</evidence>
<dbReference type="PANTHER" id="PTHR24056:SF546">
    <property type="entry name" value="CYCLIN-DEPENDENT KINASE 12"/>
    <property type="match status" value="1"/>
</dbReference>
<dbReference type="SMART" id="SM00220">
    <property type="entry name" value="S_TKc"/>
    <property type="match status" value="1"/>
</dbReference>
<feature type="compositionally biased region" description="Basic residues" evidence="10">
    <location>
        <begin position="1010"/>
        <end position="1021"/>
    </location>
</feature>
<dbReference type="GO" id="GO:0032968">
    <property type="term" value="P:positive regulation of transcription elongation by RNA polymerase II"/>
    <property type="evidence" value="ECO:0007669"/>
    <property type="project" value="TreeGrafter"/>
</dbReference>
<dbReference type="InterPro" id="IPR036322">
    <property type="entry name" value="WD40_repeat_dom_sf"/>
</dbReference>
<evidence type="ECO:0000256" key="5">
    <source>
        <dbReference type="ARBA" id="ARBA00022741"/>
    </source>
</evidence>
<comment type="catalytic activity">
    <reaction evidence="8">
        <text>[DNA-directed RNA polymerase] + ATP = phospho-[DNA-directed RNA polymerase] + ADP + H(+)</text>
        <dbReference type="Rhea" id="RHEA:10216"/>
        <dbReference type="Rhea" id="RHEA-COMP:11321"/>
        <dbReference type="Rhea" id="RHEA-COMP:11322"/>
        <dbReference type="ChEBI" id="CHEBI:15378"/>
        <dbReference type="ChEBI" id="CHEBI:30616"/>
        <dbReference type="ChEBI" id="CHEBI:43176"/>
        <dbReference type="ChEBI" id="CHEBI:68546"/>
        <dbReference type="ChEBI" id="CHEBI:456216"/>
        <dbReference type="EC" id="2.7.11.23"/>
    </reaction>
</comment>
<feature type="compositionally biased region" description="Basic and acidic residues" evidence="10">
    <location>
        <begin position="564"/>
        <end position="577"/>
    </location>
</feature>
<feature type="compositionally biased region" description="Polar residues" evidence="10">
    <location>
        <begin position="578"/>
        <end position="589"/>
    </location>
</feature>
<dbReference type="InterPro" id="IPR011009">
    <property type="entry name" value="Kinase-like_dom_sf"/>
</dbReference>
<keyword evidence="4" id="KW-0808">Transferase</keyword>
<comment type="similarity">
    <text evidence="1">Belongs to the protein kinase superfamily. CMGC Ser/Thr protein kinase family. CDC2/CDKX subfamily.</text>
</comment>
<evidence type="ECO:0000256" key="2">
    <source>
        <dbReference type="ARBA" id="ARBA00012409"/>
    </source>
</evidence>
<feature type="compositionally biased region" description="Basic and acidic residues" evidence="10">
    <location>
        <begin position="919"/>
        <end position="935"/>
    </location>
</feature>
<organism evidence="12 13">
    <name type="scientific">Tetrapyrgos nigripes</name>
    <dbReference type="NCBI Taxonomy" id="182062"/>
    <lineage>
        <taxon>Eukaryota</taxon>
        <taxon>Fungi</taxon>
        <taxon>Dikarya</taxon>
        <taxon>Basidiomycota</taxon>
        <taxon>Agaricomycotina</taxon>
        <taxon>Agaricomycetes</taxon>
        <taxon>Agaricomycetidae</taxon>
        <taxon>Agaricales</taxon>
        <taxon>Marasmiineae</taxon>
        <taxon>Marasmiaceae</taxon>
        <taxon>Tetrapyrgos</taxon>
    </lineage>
</organism>
<feature type="compositionally biased region" description="Basic residues" evidence="10">
    <location>
        <begin position="864"/>
        <end position="878"/>
    </location>
</feature>
<dbReference type="SMART" id="SM00320">
    <property type="entry name" value="WD40"/>
    <property type="match status" value="5"/>
</dbReference>
<evidence type="ECO:0000256" key="6">
    <source>
        <dbReference type="ARBA" id="ARBA00022777"/>
    </source>
</evidence>
<evidence type="ECO:0000259" key="11">
    <source>
        <dbReference type="PROSITE" id="PS50011"/>
    </source>
</evidence>
<feature type="compositionally biased region" description="Acidic residues" evidence="10">
    <location>
        <begin position="330"/>
        <end position="356"/>
    </location>
</feature>
<evidence type="ECO:0000256" key="9">
    <source>
        <dbReference type="PROSITE-ProRule" id="PRU00221"/>
    </source>
</evidence>
<dbReference type="FunFam" id="1.10.510.10:FF:000415">
    <property type="entry name" value="CMGC/CDK/CRK7 protein kinase, variant"/>
    <property type="match status" value="1"/>
</dbReference>
<feature type="compositionally biased region" description="Pro residues" evidence="10">
    <location>
        <begin position="1088"/>
        <end position="1098"/>
    </location>
</feature>
<feature type="compositionally biased region" description="Acidic residues" evidence="10">
    <location>
        <begin position="283"/>
        <end position="292"/>
    </location>
</feature>
<feature type="compositionally biased region" description="Basic and acidic residues" evidence="10">
    <location>
        <begin position="850"/>
        <end position="861"/>
    </location>
</feature>
<feature type="compositionally biased region" description="Basic residues" evidence="10">
    <location>
        <begin position="968"/>
        <end position="977"/>
    </location>
</feature>
<dbReference type="Gene3D" id="2.130.10.10">
    <property type="entry name" value="YVTN repeat-like/Quinoprotein amine dehydrogenase"/>
    <property type="match status" value="2"/>
</dbReference>
<dbReference type="GO" id="GO:0008024">
    <property type="term" value="C:cyclin/CDK positive transcription elongation factor complex"/>
    <property type="evidence" value="ECO:0007669"/>
    <property type="project" value="TreeGrafter"/>
</dbReference>
<dbReference type="SUPFAM" id="SSF50978">
    <property type="entry name" value="WD40 repeat-like"/>
    <property type="match status" value="1"/>
</dbReference>
<feature type="region of interest" description="Disordered" evidence="10">
    <location>
        <begin position="719"/>
        <end position="1148"/>
    </location>
</feature>
<reference evidence="12 13" key="1">
    <citation type="journal article" date="2020" name="ISME J.">
        <title>Uncovering the hidden diversity of litter-decomposition mechanisms in mushroom-forming fungi.</title>
        <authorList>
            <person name="Floudas D."/>
            <person name="Bentzer J."/>
            <person name="Ahren D."/>
            <person name="Johansson T."/>
            <person name="Persson P."/>
            <person name="Tunlid A."/>
        </authorList>
    </citation>
    <scope>NUCLEOTIDE SEQUENCE [LARGE SCALE GENOMIC DNA]</scope>
    <source>
        <strain evidence="12 13">CBS 291.85</strain>
    </source>
</reference>
<dbReference type="InterPro" id="IPR015943">
    <property type="entry name" value="WD40/YVTN_repeat-like_dom_sf"/>
</dbReference>
<sequence>MTSSSFFLPVNEKPWSIPGIHRFRKQLLSNAWEQTLDRANVLGDNHDYGHAGCVNALSWACDGELLLSGGDDTTVQIWRMDPGNTTKDYPFVCRTVINTGHRANIFNAQMLPYSSKIVTVAGDKEVRVFDVDTPSKYSTERAEYSASQCRTHTFSCHEDRVKRIITEGTPHLFLTVSEVNHDLSALALSPLTPYHIVVAGSSPYGYLFDRRFTGRDVQMEAGMDSDGLTTCVRRFGRTGKTENSEQAYMLGEHITGARMSSENGHEVLLSYSGDGVYLFSTLDDPEDPEDSPAPETKTSLKSKRRRLSDSEEQLPAYSSSSDTDPLPVERDEDEEDEGDEDSDEEEIHDEEMDPPEELYQPGVPIIRPRRRYAGARNVDTVKDVNFLGPFDEYVASGSDDGNFFIWEKTSGRLHGLYEGDGNVVNVIEPHPHLPLVAVSGIDHTVKLFAPSDGSSEFSRIDNAENIMRQNSERRRNFHTLRRIDLVALLTSMRAASASGGQLGEASDCALVRSETGKKRASNLFVKFVDFYKVYLLPPSGLHLFNVWPYMRSQGKPQRKHRHNKGYDDEQLVPHDDPQSYSRHLNSQHSDNYKTHHSSSRSSYDMNRHSSSSRGHHDSHSWHDAQDSYAYQDSYHRSGRDDFETRERDDGWNTRRNKESHSLPLQREEWPARYDNGYSASYQDPVAWPNAHYDDSHASYARWPEDDLPAPMDDLRTLQEPLREREPDTRWDRGHQRDPRRDRATGSNAVELDMGWQPHYQENRSGWDERPALNQPTKQRAPSPVDRQWEPAASWKSTHRNETHTQHSQNGHRNHNHHSNARQNGKKNNHSHHNKGRRDWRNDDGNLNNWGKKEGYTHEKGSKSANRRKHQRSYSHSRSRSPAEETHYSRYSSLGRSRSRSISPAPKRLRRESSPSGRGRSPDKNSDRHSDRDRYSEWVPPEKQSPVSQRGRRRSVSSTSTPSTDRSRSPTRRARAVHRLPSTSTPAKDVVSRGLPSAFGPEPVTHETTKTNRHHKKKKNRKNNQLSQTLSVETMPPPSLPSNTVSRQRQRVTPPPPSFVPASVPSWSEQDETPSLERQSPPYMMMRPLEPPSPPPPPRVDAYYSTTIHSDRDISSREPPVFVPGPSGFLEPTIPPPAPPTTSSTAYPRFVPASSSASGYTGNTISEYVSVSVPETHPSPVHDQHPREHYQYHEEVSWRSELQVLPQRAEPTRVAPIKHAGFKPIGSSNPAVKRFFPDDEEDMDIADSPTHTDAPAPPQPSSSHAFSAAVEPDQAAEDVNDSVVQQELAENSRRDTDPHGQSSEGAVANAPSETSRPRSRTDLYTIVSQVGEGTFGKVYKARNTVTDRIRMESEKDGFPVTAMREIKLLQSLRHENVIRLYEMMVSSGSVYMVFEYMDHDLTGILSQTQFSFTDAHLKSLCLQMLAGLAYLHHKGVIHRDIKGSNILVNNRGELKLADFGLARFYQKRRRSDYTNRVITLWYRPPELLFGATIYGPEVDMWSAGCIMLELFTKKPVFQGNDEISQLDVIYRIIGTPTHERWSDAASMPWYELVKPKDHVPNHFRELFKKWMSPAALDLAERLLDYDPSRRATAVQAMDAPYFTEEEPAPERPIGLATLEGEWHELETKRERAKKRKKE</sequence>
<dbReference type="EC" id="2.7.11.23" evidence="2"/>
<protein>
    <recommendedName>
        <fullName evidence="2">[RNA-polymerase]-subunit kinase</fullName>
        <ecNumber evidence="2">2.7.11.23</ecNumber>
    </recommendedName>
</protein>
<feature type="region of interest" description="Disordered" evidence="10">
    <location>
        <begin position="554"/>
        <end position="667"/>
    </location>
</feature>
<dbReference type="InterPro" id="IPR008271">
    <property type="entry name" value="Ser/Thr_kinase_AS"/>
</dbReference>
<feature type="domain" description="Protein kinase" evidence="11">
    <location>
        <begin position="1323"/>
        <end position="1601"/>
    </location>
</feature>
<dbReference type="GO" id="GO:0005524">
    <property type="term" value="F:ATP binding"/>
    <property type="evidence" value="ECO:0007669"/>
    <property type="project" value="UniProtKB-KW"/>
</dbReference>
<feature type="compositionally biased region" description="Low complexity" evidence="10">
    <location>
        <begin position="888"/>
        <end position="902"/>
    </location>
</feature>
<evidence type="ECO:0000313" key="12">
    <source>
        <dbReference type="EMBL" id="KAF5369926.1"/>
    </source>
</evidence>
<feature type="region of interest" description="Disordered" evidence="10">
    <location>
        <begin position="1214"/>
        <end position="1321"/>
    </location>
</feature>
<dbReference type="Pfam" id="PF00400">
    <property type="entry name" value="WD40"/>
    <property type="match status" value="1"/>
</dbReference>
<keyword evidence="5" id="KW-0547">Nucleotide-binding</keyword>
<name>A0A8H5GRW5_9AGAR</name>
<evidence type="ECO:0000313" key="13">
    <source>
        <dbReference type="Proteomes" id="UP000559256"/>
    </source>
</evidence>
<dbReference type="Gene3D" id="3.30.200.20">
    <property type="entry name" value="Phosphorylase Kinase, domain 1"/>
    <property type="match status" value="1"/>
</dbReference>
<dbReference type="EMBL" id="JAACJM010000012">
    <property type="protein sequence ID" value="KAF5369926.1"/>
    <property type="molecule type" value="Genomic_DNA"/>
</dbReference>
<dbReference type="CDD" id="cd07840">
    <property type="entry name" value="STKc_CDK9_like"/>
    <property type="match status" value="1"/>
</dbReference>
<dbReference type="GO" id="GO:0030332">
    <property type="term" value="F:cyclin binding"/>
    <property type="evidence" value="ECO:0007669"/>
    <property type="project" value="TreeGrafter"/>
</dbReference>
<comment type="caution">
    <text evidence="12">The sequence shown here is derived from an EMBL/GenBank/DDBJ whole genome shotgun (WGS) entry which is preliminary data.</text>
</comment>
<dbReference type="PANTHER" id="PTHR24056">
    <property type="entry name" value="CELL DIVISION PROTEIN KINASE"/>
    <property type="match status" value="1"/>
</dbReference>
<dbReference type="Proteomes" id="UP000559256">
    <property type="component" value="Unassembled WGS sequence"/>
</dbReference>
<evidence type="ECO:0000256" key="1">
    <source>
        <dbReference type="ARBA" id="ARBA00006485"/>
    </source>
</evidence>
<dbReference type="OrthoDB" id="204883at2759"/>
<dbReference type="PROSITE" id="PS50011">
    <property type="entry name" value="PROTEIN_KINASE_DOM"/>
    <property type="match status" value="1"/>
</dbReference>
<feature type="compositionally biased region" description="Basic and acidic residues" evidence="10">
    <location>
        <begin position="633"/>
        <end position="667"/>
    </location>
</feature>
<evidence type="ECO:0000256" key="10">
    <source>
        <dbReference type="SAM" id="MobiDB-lite"/>
    </source>
</evidence>
<feature type="compositionally biased region" description="Basic and acidic residues" evidence="10">
    <location>
        <begin position="1179"/>
        <end position="1193"/>
    </location>
</feature>
<feature type="compositionally biased region" description="Basic and acidic residues" evidence="10">
    <location>
        <begin position="614"/>
        <end position="625"/>
    </location>
</feature>
<dbReference type="PROSITE" id="PS00108">
    <property type="entry name" value="PROTEIN_KINASE_ST"/>
    <property type="match status" value="1"/>
</dbReference>
<feature type="region of interest" description="Disordered" evidence="10">
    <location>
        <begin position="280"/>
        <end position="365"/>
    </location>
</feature>